<dbReference type="InterPro" id="IPR020084">
    <property type="entry name" value="NUDIX_hydrolase_CS"/>
</dbReference>
<evidence type="ECO:0000256" key="5">
    <source>
        <dbReference type="SAM" id="MobiDB-lite"/>
    </source>
</evidence>
<dbReference type="HOGENOM" id="CLU_1254747_0_0_11"/>
<evidence type="ECO:0000313" key="7">
    <source>
        <dbReference type="EMBL" id="EGY78022.1"/>
    </source>
</evidence>
<evidence type="ECO:0000259" key="6">
    <source>
        <dbReference type="PROSITE" id="PS51462"/>
    </source>
</evidence>
<dbReference type="GO" id="GO:0016787">
    <property type="term" value="F:hydrolase activity"/>
    <property type="evidence" value="ECO:0007669"/>
    <property type="project" value="UniProtKB-KW"/>
</dbReference>
<dbReference type="PROSITE" id="PS00893">
    <property type="entry name" value="NUDIX_BOX"/>
    <property type="match status" value="1"/>
</dbReference>
<gene>
    <name evidence="7" type="ORF">HMPREF9153_1565</name>
</gene>
<evidence type="ECO:0000256" key="4">
    <source>
        <dbReference type="RuleBase" id="RU003476"/>
    </source>
</evidence>
<dbReference type="Gene3D" id="3.90.79.10">
    <property type="entry name" value="Nucleoside Triphosphate Pyrophosphohydrolase"/>
    <property type="match status" value="1"/>
</dbReference>
<comment type="similarity">
    <text evidence="2 4">Belongs to the Nudix hydrolase family.</text>
</comment>
<dbReference type="AlphaFoldDB" id="G4CYF8"/>
<evidence type="ECO:0000256" key="3">
    <source>
        <dbReference type="ARBA" id="ARBA00022801"/>
    </source>
</evidence>
<dbReference type="PATRIC" id="fig|997355.3.peg.1539"/>
<feature type="region of interest" description="Disordered" evidence="5">
    <location>
        <begin position="76"/>
        <end position="101"/>
    </location>
</feature>
<organism evidence="7 8">
    <name type="scientific">Cutibacterium avidum ATCC 25577</name>
    <dbReference type="NCBI Taxonomy" id="997355"/>
    <lineage>
        <taxon>Bacteria</taxon>
        <taxon>Bacillati</taxon>
        <taxon>Actinomycetota</taxon>
        <taxon>Actinomycetes</taxon>
        <taxon>Propionibacteriales</taxon>
        <taxon>Propionibacteriaceae</taxon>
        <taxon>Cutibacterium</taxon>
    </lineage>
</organism>
<reference evidence="7 8" key="1">
    <citation type="submission" date="2011-06" db="EMBL/GenBank/DDBJ databases">
        <authorList>
            <person name="Muzny D."/>
            <person name="Qin X."/>
            <person name="Deng J."/>
            <person name="Jiang H."/>
            <person name="Liu Y."/>
            <person name="Qu J."/>
            <person name="Song X.-Z."/>
            <person name="Zhang L."/>
            <person name="Thornton R."/>
            <person name="Coyle M."/>
            <person name="Francisco L."/>
            <person name="Jackson L."/>
            <person name="Javaid M."/>
            <person name="Korchina V."/>
            <person name="Kovar C."/>
            <person name="Mata R."/>
            <person name="Mathew T."/>
            <person name="Ngo R."/>
            <person name="Nguyen L."/>
            <person name="Nguyen N."/>
            <person name="Okwuonu G."/>
            <person name="Ongeri F."/>
            <person name="Pham C."/>
            <person name="Simmons D."/>
            <person name="Wilczek-Boney K."/>
            <person name="Hale W."/>
            <person name="Jakkamsetti A."/>
            <person name="Pham P."/>
            <person name="Ruth R."/>
            <person name="San Lucas F."/>
            <person name="Warren J."/>
            <person name="Zhang J."/>
            <person name="Zhao Z."/>
            <person name="Zhou C."/>
            <person name="Zhu D."/>
            <person name="Lee S."/>
            <person name="Bess C."/>
            <person name="Blankenburg K."/>
            <person name="Forbes L."/>
            <person name="Fu Q."/>
            <person name="Gubbala S."/>
            <person name="Hirani K."/>
            <person name="Jayaseelan J.C."/>
            <person name="Lara F."/>
            <person name="Munidasa M."/>
            <person name="Palculict T."/>
            <person name="Patil S."/>
            <person name="Pu L.-L."/>
            <person name="Saada N."/>
            <person name="Tang L."/>
            <person name="Weissenberger G."/>
            <person name="Zhu Y."/>
            <person name="Hemphill L."/>
            <person name="Shang Y."/>
            <person name="Youmans B."/>
            <person name="Ayvaz T."/>
            <person name="Ross M."/>
            <person name="Santibanez J."/>
            <person name="Aqrawi P."/>
            <person name="Gross S."/>
            <person name="Joshi V."/>
            <person name="Fowler G."/>
            <person name="Nazareth L."/>
            <person name="Reid J."/>
            <person name="Worley K."/>
            <person name="Petrosino J."/>
            <person name="Highlander S."/>
            <person name="Gibbs R."/>
        </authorList>
    </citation>
    <scope>NUCLEOTIDE SEQUENCE [LARGE SCALE GENOMIC DNA]</scope>
    <source>
        <strain evidence="7 8">ATCC 25577</strain>
    </source>
</reference>
<dbReference type="PRINTS" id="PR00502">
    <property type="entry name" value="NUDIXFAMILY"/>
</dbReference>
<dbReference type="InterPro" id="IPR020476">
    <property type="entry name" value="Nudix_hydrolase"/>
</dbReference>
<keyword evidence="8" id="KW-1185">Reference proteome</keyword>
<evidence type="ECO:0000256" key="1">
    <source>
        <dbReference type="ARBA" id="ARBA00001946"/>
    </source>
</evidence>
<evidence type="ECO:0000313" key="8">
    <source>
        <dbReference type="Proteomes" id="UP000005332"/>
    </source>
</evidence>
<comment type="cofactor">
    <cofactor evidence="1">
        <name>Mg(2+)</name>
        <dbReference type="ChEBI" id="CHEBI:18420"/>
    </cofactor>
</comment>
<keyword evidence="3 4" id="KW-0378">Hydrolase</keyword>
<protein>
    <recommendedName>
        <fullName evidence="6">Nudix hydrolase domain-containing protein</fullName>
    </recommendedName>
</protein>
<feature type="compositionally biased region" description="Basic and acidic residues" evidence="5">
    <location>
        <begin position="86"/>
        <end position="100"/>
    </location>
</feature>
<dbReference type="InterPro" id="IPR015797">
    <property type="entry name" value="NUDIX_hydrolase-like_dom_sf"/>
</dbReference>
<comment type="caution">
    <text evidence="7">The sequence shown here is derived from an EMBL/GenBank/DDBJ whole genome shotgun (WGS) entry which is preliminary data.</text>
</comment>
<dbReference type="Pfam" id="PF00293">
    <property type="entry name" value="NUDIX"/>
    <property type="match status" value="1"/>
</dbReference>
<evidence type="ECO:0000256" key="2">
    <source>
        <dbReference type="ARBA" id="ARBA00005582"/>
    </source>
</evidence>
<dbReference type="PROSITE" id="PS51462">
    <property type="entry name" value="NUDIX"/>
    <property type="match status" value="1"/>
</dbReference>
<name>G4CYF8_9ACTN</name>
<dbReference type="SUPFAM" id="SSF55811">
    <property type="entry name" value="Nudix"/>
    <property type="match status" value="1"/>
</dbReference>
<dbReference type="PANTHER" id="PTHR43046">
    <property type="entry name" value="GDP-MANNOSE MANNOSYL HYDROLASE"/>
    <property type="match status" value="1"/>
</dbReference>
<proteinExistence type="inferred from homology"/>
<accession>G4CYF8</accession>
<dbReference type="InterPro" id="IPR000086">
    <property type="entry name" value="NUDIX_hydrolase_dom"/>
</dbReference>
<dbReference type="EMBL" id="AGBA01000013">
    <property type="protein sequence ID" value="EGY78022.1"/>
    <property type="molecule type" value="Genomic_DNA"/>
</dbReference>
<feature type="domain" description="Nudix hydrolase" evidence="6">
    <location>
        <begin position="106"/>
        <end position="245"/>
    </location>
</feature>
<sequence length="251" mass="27938">MIQLITELDRFLGPRWLNESVLITAVGTPGSGQTHAFRVRHGMNPHVELWHHGLVIMEYLSADRVDDEIVVTAHVGPRTSTSQPPRTRDGVPDLSDDRQAGESVRPYQRIAAYAVVRSRRGLLGTECSPRTAVPGLWALPGGGLEPGESPAQAVTREVMEESGQRVRLNRIIDLQSDHWIGRSPSGVLEDFHALRIIYSATSEDPTDPYVIDVGGTTQSAQWIPLWRWRRLSWGAATRMCLETHLRDVPST</sequence>
<dbReference type="PANTHER" id="PTHR43046:SF14">
    <property type="entry name" value="MUTT_NUDIX FAMILY PROTEIN"/>
    <property type="match status" value="1"/>
</dbReference>
<dbReference type="CDD" id="cd02883">
    <property type="entry name" value="NUDIX_Hydrolase"/>
    <property type="match status" value="1"/>
</dbReference>
<dbReference type="Proteomes" id="UP000005332">
    <property type="component" value="Unassembled WGS sequence"/>
</dbReference>